<evidence type="ECO:0008006" key="3">
    <source>
        <dbReference type="Google" id="ProtNLM"/>
    </source>
</evidence>
<reference evidence="1 2" key="1">
    <citation type="submission" date="2024-06" db="EMBL/GenBank/DDBJ databases">
        <title>A chromosome-level genome assembly of beet webworm, Loxostege sticticalis.</title>
        <authorList>
            <person name="Zhang Y."/>
        </authorList>
    </citation>
    <scope>NUCLEOTIDE SEQUENCE [LARGE SCALE GENOMIC DNA]</scope>
    <source>
        <strain evidence="1">AQ026</strain>
        <tissue evidence="1">Whole body</tissue>
    </source>
</reference>
<protein>
    <recommendedName>
        <fullName evidence="3">Reverse transcriptase</fullName>
    </recommendedName>
</protein>
<accession>A0ABR3H774</accession>
<sequence length="188" mass="22218">MVFRAGSKTYSHVPPLHLCGTLLNKVDRFKYLGHWVMEDLSDNLDIERERRALSVRCNMLARRFARCTEQVKISLFKAYCQSFYTCSLWVKYTQRTYSALRVQYNNAFRVLLGLPRYCSASTMFADRHVDGFHAIIRKRCASFANRLRSGTNHILNALADRWDSPMLRHWVRLHTDYGGWARPVWRFM</sequence>
<comment type="caution">
    <text evidence="1">The sequence shown here is derived from an EMBL/GenBank/DDBJ whole genome shotgun (WGS) entry which is preliminary data.</text>
</comment>
<name>A0ABR3H774_LOXSC</name>
<dbReference type="EMBL" id="JBEUOH010000025">
    <property type="protein sequence ID" value="KAL0860566.1"/>
    <property type="molecule type" value="Genomic_DNA"/>
</dbReference>
<evidence type="ECO:0000313" key="2">
    <source>
        <dbReference type="Proteomes" id="UP001549920"/>
    </source>
</evidence>
<dbReference type="Proteomes" id="UP001549920">
    <property type="component" value="Unassembled WGS sequence"/>
</dbReference>
<gene>
    <name evidence="1" type="ORF">ABMA27_009937</name>
</gene>
<proteinExistence type="predicted"/>
<keyword evidence="2" id="KW-1185">Reference proteome</keyword>
<evidence type="ECO:0000313" key="1">
    <source>
        <dbReference type="EMBL" id="KAL0860566.1"/>
    </source>
</evidence>
<organism evidence="1 2">
    <name type="scientific">Loxostege sticticalis</name>
    <name type="common">Beet webworm moth</name>
    <dbReference type="NCBI Taxonomy" id="481309"/>
    <lineage>
        <taxon>Eukaryota</taxon>
        <taxon>Metazoa</taxon>
        <taxon>Ecdysozoa</taxon>
        <taxon>Arthropoda</taxon>
        <taxon>Hexapoda</taxon>
        <taxon>Insecta</taxon>
        <taxon>Pterygota</taxon>
        <taxon>Neoptera</taxon>
        <taxon>Endopterygota</taxon>
        <taxon>Lepidoptera</taxon>
        <taxon>Glossata</taxon>
        <taxon>Ditrysia</taxon>
        <taxon>Pyraloidea</taxon>
        <taxon>Crambidae</taxon>
        <taxon>Pyraustinae</taxon>
        <taxon>Loxostege</taxon>
    </lineage>
</organism>